<dbReference type="InterPro" id="IPR051013">
    <property type="entry name" value="MBL_superfamily_lactonases"/>
</dbReference>
<comment type="caution">
    <text evidence="7">The sequence shown here is derived from an EMBL/GenBank/DDBJ whole genome shotgun (WGS) entry which is preliminary data.</text>
</comment>
<dbReference type="Proteomes" id="UP000070497">
    <property type="component" value="Unassembled WGS sequence"/>
</dbReference>
<dbReference type="PANTHER" id="PTHR42978">
    <property type="entry name" value="QUORUM-QUENCHING LACTONASE YTNP-RELATED-RELATED"/>
    <property type="match status" value="1"/>
</dbReference>
<feature type="domain" description="Metallo-beta-lactamase" evidence="6">
    <location>
        <begin position="46"/>
        <end position="262"/>
    </location>
</feature>
<evidence type="ECO:0000259" key="6">
    <source>
        <dbReference type="SMART" id="SM00849"/>
    </source>
</evidence>
<keyword evidence="5" id="KW-0862">Zinc</keyword>
<evidence type="ECO:0000256" key="4">
    <source>
        <dbReference type="ARBA" id="ARBA00022801"/>
    </source>
</evidence>
<dbReference type="AlphaFoldDB" id="A0A139P2Y8"/>
<dbReference type="Gene3D" id="3.60.15.10">
    <property type="entry name" value="Ribonuclease Z/Hydroxyacylglutathione hydrolase-like"/>
    <property type="match status" value="1"/>
</dbReference>
<dbReference type="SUPFAM" id="SSF56281">
    <property type="entry name" value="Metallo-hydrolase/oxidoreductase"/>
    <property type="match status" value="1"/>
</dbReference>
<evidence type="ECO:0000256" key="5">
    <source>
        <dbReference type="ARBA" id="ARBA00022833"/>
    </source>
</evidence>
<organism evidence="7 8">
    <name type="scientific">Streptococcus oralis</name>
    <dbReference type="NCBI Taxonomy" id="1303"/>
    <lineage>
        <taxon>Bacteria</taxon>
        <taxon>Bacillati</taxon>
        <taxon>Bacillota</taxon>
        <taxon>Bacilli</taxon>
        <taxon>Lactobacillales</taxon>
        <taxon>Streptococcaceae</taxon>
        <taxon>Streptococcus</taxon>
    </lineage>
</organism>
<dbReference type="CDD" id="cd07729">
    <property type="entry name" value="AHL_lactonase_MBL-fold"/>
    <property type="match status" value="1"/>
</dbReference>
<name>A0A139P2Y8_STROR</name>
<reference evidence="7 8" key="1">
    <citation type="submission" date="2016-01" db="EMBL/GenBank/DDBJ databases">
        <title>Highly variable Streptococcus oralis are common among viridans streptococci isolated from primates.</title>
        <authorList>
            <person name="Denapaite D."/>
            <person name="Rieger M."/>
            <person name="Koendgen S."/>
            <person name="Brueckner R."/>
            <person name="Ochigava I."/>
            <person name="Kappeler P."/>
            <person name="Maetz-Rensing K."/>
            <person name="Leendertz F."/>
            <person name="Hakenbeck R."/>
        </authorList>
    </citation>
    <scope>NUCLEOTIDE SEQUENCE [LARGE SCALE GENOMIC DNA]</scope>
    <source>
        <strain evidence="7 8">DD14</strain>
    </source>
</reference>
<protein>
    <submittedName>
        <fullName evidence="7">N-acyl homoserine lactone hydrolase</fullName>
    </submittedName>
</protein>
<dbReference type="RefSeq" id="WP_061418566.1">
    <property type="nucleotide sequence ID" value="NZ_KQ969337.1"/>
</dbReference>
<dbReference type="InterPro" id="IPR001279">
    <property type="entry name" value="Metallo-B-lactamas"/>
</dbReference>
<sequence length="273" mass="30966">MKKMKLHVLHTGTVIVDEALPFHRDTDGFLDWTGLFRTKKHRIALPVSVYLIEHPKGLILIDTGWHTDNRKHQMKNLKFQWIANKADLPDGQAVHEQLARLGFQPEDLDMVLLSHLHCDHADGLRHVKNAKKIMVSQEEWDSANKDKIKYLHHEWKGVDVQTFQLKGSGQGPFGKSFDVFGDGTVEFIWIPGHSDGLCATKLTNTETGDYILLTSDAGYAVKSWKENLTPGVVNNREQAQASLDWVRQTVHDPHCLLALANHDPEVKPQVIEI</sequence>
<evidence type="ECO:0000313" key="7">
    <source>
        <dbReference type="EMBL" id="KXT82548.1"/>
    </source>
</evidence>
<comment type="cofactor">
    <cofactor evidence="1">
        <name>Zn(2+)</name>
        <dbReference type="ChEBI" id="CHEBI:29105"/>
    </cofactor>
</comment>
<evidence type="ECO:0000313" key="8">
    <source>
        <dbReference type="Proteomes" id="UP000070497"/>
    </source>
</evidence>
<dbReference type="PATRIC" id="fig|1303.77.peg.911"/>
<keyword evidence="4 7" id="KW-0378">Hydrolase</keyword>
<keyword evidence="3" id="KW-0479">Metal-binding</keyword>
<evidence type="ECO:0000256" key="1">
    <source>
        <dbReference type="ARBA" id="ARBA00001947"/>
    </source>
</evidence>
<dbReference type="EMBL" id="LQRI01000130">
    <property type="protein sequence ID" value="KXT82548.1"/>
    <property type="molecule type" value="Genomic_DNA"/>
</dbReference>
<dbReference type="InterPro" id="IPR036866">
    <property type="entry name" value="RibonucZ/Hydroxyglut_hydro"/>
</dbReference>
<comment type="similarity">
    <text evidence="2">Belongs to the metallo-beta-lactamase superfamily.</text>
</comment>
<dbReference type="GO" id="GO:0046872">
    <property type="term" value="F:metal ion binding"/>
    <property type="evidence" value="ECO:0007669"/>
    <property type="project" value="UniProtKB-KW"/>
</dbReference>
<dbReference type="SMART" id="SM00849">
    <property type="entry name" value="Lactamase_B"/>
    <property type="match status" value="1"/>
</dbReference>
<gene>
    <name evidence="7" type="ORF">SORDD14_00797</name>
</gene>
<dbReference type="PANTHER" id="PTHR42978:SF2">
    <property type="entry name" value="102 KBASES UNSTABLE REGION: FROM 1 TO 119443"/>
    <property type="match status" value="1"/>
</dbReference>
<proteinExistence type="inferred from homology"/>
<dbReference type="GO" id="GO:0016787">
    <property type="term" value="F:hydrolase activity"/>
    <property type="evidence" value="ECO:0007669"/>
    <property type="project" value="UniProtKB-KW"/>
</dbReference>
<evidence type="ECO:0000256" key="2">
    <source>
        <dbReference type="ARBA" id="ARBA00007749"/>
    </source>
</evidence>
<evidence type="ECO:0000256" key="3">
    <source>
        <dbReference type="ARBA" id="ARBA00022723"/>
    </source>
</evidence>
<accession>A0A139P2Y8</accession>
<dbReference type="Pfam" id="PF00753">
    <property type="entry name" value="Lactamase_B"/>
    <property type="match status" value="1"/>
</dbReference>